<dbReference type="PANTHER" id="PTHR21015">
    <property type="entry name" value="UDP-N-ACETYLGLUCOSAMINE--N-ACETYLMURAMYL-(PENTAPEPTIDE) PYROPHOSPHORYL-UNDECAPRENOL N-ACETYLGLUCOSAMINE TRANSFERASE 1"/>
    <property type="match status" value="1"/>
</dbReference>
<dbReference type="PANTHER" id="PTHR21015:SF28">
    <property type="entry name" value="SLL1722 PROTEIN"/>
    <property type="match status" value="1"/>
</dbReference>
<accession>A0ABV8EDH3</accession>
<sequence>MTAAVQASDRRKRVFFYVQHLLGIGHLVRASRVAKAMSQAGLDVTVVTGGSIIEGFPGEGVRHVQLPVILSSNSSFSGLSDASGNPVDEPLKSLRVEMLLAAFRQADPDAVIIEAFPFGRRQMRFELLPLLEAIRSHPRKPLLFSSVRDILQENRKAGRDEETATLIEEHFDGVLVHGDENFVRLEDTFPLARRVADKVFYTGLVAPDPPQPSEDRFDVVVSAGGGAVGAQLIKAAITARAELSDTRLWCIITGPNMPQADFERIERETPAGVSLFRFRKDFPNLLMNAQLSISQAGYNTVCDLLRASCTNVLIPFASGGETEQCVRAEKLEALGFATVVTEEKLNGATLAAAISAADRSPQRMKPALSLAGAANTASRIIDELKKRTCNSSQPQCNTGS</sequence>
<evidence type="ECO:0000259" key="1">
    <source>
        <dbReference type="Pfam" id="PF04101"/>
    </source>
</evidence>
<evidence type="ECO:0000313" key="2">
    <source>
        <dbReference type="EMBL" id="MFC3970229.1"/>
    </source>
</evidence>
<proteinExistence type="predicted"/>
<dbReference type="SUPFAM" id="SSF53756">
    <property type="entry name" value="UDP-Glycosyltransferase/glycogen phosphorylase"/>
    <property type="match status" value="1"/>
</dbReference>
<dbReference type="Proteomes" id="UP001595697">
    <property type="component" value="Unassembled WGS sequence"/>
</dbReference>
<dbReference type="Pfam" id="PF04101">
    <property type="entry name" value="Glyco_tran_28_C"/>
    <property type="match status" value="1"/>
</dbReference>
<dbReference type="Gene3D" id="3.40.50.2000">
    <property type="entry name" value="Glycogen Phosphorylase B"/>
    <property type="match status" value="1"/>
</dbReference>
<dbReference type="RefSeq" id="WP_247260453.1">
    <property type="nucleotide sequence ID" value="NZ_JALJQZ010000009.1"/>
</dbReference>
<gene>
    <name evidence="2" type="ORF">ACFOVS_19250</name>
</gene>
<evidence type="ECO:0000313" key="3">
    <source>
        <dbReference type="Proteomes" id="UP001595697"/>
    </source>
</evidence>
<keyword evidence="3" id="KW-1185">Reference proteome</keyword>
<feature type="domain" description="Glycosyl transferase family 28 C-terminal" evidence="1">
    <location>
        <begin position="225"/>
        <end position="379"/>
    </location>
</feature>
<name>A0ABV8EDH3_9HYPH</name>
<comment type="caution">
    <text evidence="2">The sequence shown here is derived from an EMBL/GenBank/DDBJ whole genome shotgun (WGS) entry which is preliminary data.</text>
</comment>
<protein>
    <submittedName>
        <fullName evidence="2">Glycosyltransferase family protein</fullName>
    </submittedName>
</protein>
<organism evidence="2 3">
    <name type="scientific">Rhizobium lemnae</name>
    <dbReference type="NCBI Taxonomy" id="1214924"/>
    <lineage>
        <taxon>Bacteria</taxon>
        <taxon>Pseudomonadati</taxon>
        <taxon>Pseudomonadota</taxon>
        <taxon>Alphaproteobacteria</taxon>
        <taxon>Hyphomicrobiales</taxon>
        <taxon>Rhizobiaceae</taxon>
        <taxon>Rhizobium/Agrobacterium group</taxon>
        <taxon>Rhizobium</taxon>
    </lineage>
</organism>
<dbReference type="InterPro" id="IPR007235">
    <property type="entry name" value="Glyco_trans_28_C"/>
</dbReference>
<reference evidence="3" key="1">
    <citation type="journal article" date="2019" name="Int. J. Syst. Evol. Microbiol.">
        <title>The Global Catalogue of Microorganisms (GCM) 10K type strain sequencing project: providing services to taxonomists for standard genome sequencing and annotation.</title>
        <authorList>
            <consortium name="The Broad Institute Genomics Platform"/>
            <consortium name="The Broad Institute Genome Sequencing Center for Infectious Disease"/>
            <person name="Wu L."/>
            <person name="Ma J."/>
        </authorList>
    </citation>
    <scope>NUCLEOTIDE SEQUENCE [LARGE SCALE GENOMIC DNA]</scope>
    <source>
        <strain evidence="3">TBRC 5781</strain>
    </source>
</reference>
<dbReference type="EMBL" id="JBHSBD010000098">
    <property type="protein sequence ID" value="MFC3970229.1"/>
    <property type="molecule type" value="Genomic_DNA"/>
</dbReference>